<accession>A0A074MJB6</accession>
<organism evidence="2 3">
    <name type="scientific">Erythrobacter longus</name>
    <dbReference type="NCBI Taxonomy" id="1044"/>
    <lineage>
        <taxon>Bacteria</taxon>
        <taxon>Pseudomonadati</taxon>
        <taxon>Pseudomonadota</taxon>
        <taxon>Alphaproteobacteria</taxon>
        <taxon>Sphingomonadales</taxon>
        <taxon>Erythrobacteraceae</taxon>
        <taxon>Erythrobacter/Porphyrobacter group</taxon>
        <taxon>Erythrobacter</taxon>
    </lineage>
</organism>
<dbReference type="PROSITE" id="PS51257">
    <property type="entry name" value="PROKAR_LIPOPROTEIN"/>
    <property type="match status" value="1"/>
</dbReference>
<keyword evidence="3" id="KW-1185">Reference proteome</keyword>
<reference evidence="2 3" key="1">
    <citation type="submission" date="2014-04" db="EMBL/GenBank/DDBJ databases">
        <title>A comprehensive comparison of genomes of Erythrobacter spp. strains.</title>
        <authorList>
            <person name="Zheng Q."/>
        </authorList>
    </citation>
    <scope>NUCLEOTIDE SEQUENCE [LARGE SCALE GENOMIC DNA]</scope>
    <source>
        <strain evidence="2 3">DSM 6997</strain>
    </source>
</reference>
<name>A0A074MJB6_ERYLO</name>
<dbReference type="STRING" id="1044.EH31_04580"/>
<feature type="compositionally biased region" description="Basic and acidic residues" evidence="1">
    <location>
        <begin position="31"/>
        <end position="47"/>
    </location>
</feature>
<protein>
    <recommendedName>
        <fullName evidence="4">Lipoprotein</fullName>
    </recommendedName>
</protein>
<dbReference type="EMBL" id="JMIW01000001">
    <property type="protein sequence ID" value="KEO91953.1"/>
    <property type="molecule type" value="Genomic_DNA"/>
</dbReference>
<proteinExistence type="predicted"/>
<feature type="region of interest" description="Disordered" evidence="1">
    <location>
        <begin position="20"/>
        <end position="62"/>
    </location>
</feature>
<dbReference type="eggNOG" id="ENOG503345E">
    <property type="taxonomic scope" value="Bacteria"/>
</dbReference>
<comment type="caution">
    <text evidence="2">The sequence shown here is derived from an EMBL/GenBank/DDBJ whole genome shotgun (WGS) entry which is preliminary data.</text>
</comment>
<evidence type="ECO:0008006" key="4">
    <source>
        <dbReference type="Google" id="ProtNLM"/>
    </source>
</evidence>
<dbReference type="Proteomes" id="UP000027647">
    <property type="component" value="Unassembled WGS sequence"/>
</dbReference>
<dbReference type="OrthoDB" id="8160532at2"/>
<dbReference type="AlphaFoldDB" id="A0A074MJB6"/>
<evidence type="ECO:0000256" key="1">
    <source>
        <dbReference type="SAM" id="MobiDB-lite"/>
    </source>
</evidence>
<gene>
    <name evidence="2" type="ORF">EH31_04580</name>
</gene>
<sequence length="201" mass="21512">MRAWAGIIAATLLCSCSDEPTASVPDVPTDISDKGEHSDNAESERSLTSEFTQSAGPKADERTDVACADTEETIFSCTVEGGKQLAVCAGQIGAQYRFGRGKSELTLSNGRWASVPYSGGGEAQIAFQNGETRYIVFSRVARTNFAPGEPNNPAITDGVIVERAGKKIAELKCGWEGELMPVQVFAAERHLEKADTLFTDE</sequence>
<evidence type="ECO:0000313" key="3">
    <source>
        <dbReference type="Proteomes" id="UP000027647"/>
    </source>
</evidence>
<evidence type="ECO:0000313" key="2">
    <source>
        <dbReference type="EMBL" id="KEO91953.1"/>
    </source>
</evidence>
<dbReference type="RefSeq" id="WP_051698926.1">
    <property type="nucleotide sequence ID" value="NZ_JMIW01000001.1"/>
</dbReference>